<dbReference type="AlphaFoldDB" id="A0ABD4XHE1"/>
<gene>
    <name evidence="1" type="ORF">G9403_03480</name>
</gene>
<name>A0ABD4XHE1_WEIPA</name>
<accession>A0ABD4XHE1</accession>
<protein>
    <recommendedName>
        <fullName evidence="3">ImmA/IrrE family metallo-endopeptidase</fullName>
    </recommendedName>
</protein>
<dbReference type="Proteomes" id="UP001215461">
    <property type="component" value="Unassembled WGS sequence"/>
</dbReference>
<proteinExistence type="predicted"/>
<dbReference type="EMBL" id="JAANXN010000004">
    <property type="protein sequence ID" value="MDF8370724.1"/>
    <property type="molecule type" value="Genomic_DNA"/>
</dbReference>
<comment type="caution">
    <text evidence="1">The sequence shown here is derived from an EMBL/GenBank/DDBJ whole genome shotgun (WGS) entry which is preliminary data.</text>
</comment>
<reference evidence="1 2" key="1">
    <citation type="submission" date="2020-03" db="EMBL/GenBank/DDBJ databases">
        <title>Comparative genomics of Weissella paramesenteroides.</title>
        <authorList>
            <person name="Kant R."/>
            <person name="Takala T."/>
            <person name="Saris P."/>
        </authorList>
    </citation>
    <scope>NUCLEOTIDE SEQUENCE [LARGE SCALE GENOMIC DNA]</scope>
    <source>
        <strain evidence="1 2">SJ27-4</strain>
    </source>
</reference>
<evidence type="ECO:0000313" key="2">
    <source>
        <dbReference type="Proteomes" id="UP001215461"/>
    </source>
</evidence>
<evidence type="ECO:0000313" key="1">
    <source>
        <dbReference type="EMBL" id="MDF8370724.1"/>
    </source>
</evidence>
<evidence type="ECO:0008006" key="3">
    <source>
        <dbReference type="Google" id="ProtNLM"/>
    </source>
</evidence>
<dbReference type="RefSeq" id="WP_150190945.1">
    <property type="nucleotide sequence ID" value="NZ_JAANXN010000004.1"/>
</dbReference>
<sequence>MYDGPNGIEEIQDDLIRKIKNMGFDCVKTGDLAPQLHASLYQNRNVLIINAETITVFDLEHEIIHIEEHHNGRILWDNGNDERNYNEAEANKMAISRILSAHCSNGWSPNYYDIMFWYGIPYFLENEVKEQLKNIYGNYFGEFKNVQ</sequence>
<organism evidence="1 2">
    <name type="scientific">Weissella paramesenteroides</name>
    <name type="common">Leuconostoc paramesenteroides</name>
    <dbReference type="NCBI Taxonomy" id="1249"/>
    <lineage>
        <taxon>Bacteria</taxon>
        <taxon>Bacillati</taxon>
        <taxon>Bacillota</taxon>
        <taxon>Bacilli</taxon>
        <taxon>Lactobacillales</taxon>
        <taxon>Lactobacillaceae</taxon>
        <taxon>Weissella</taxon>
    </lineage>
</organism>